<keyword evidence="2" id="KW-0808">Transferase</keyword>
<keyword evidence="3" id="KW-1185">Reference proteome</keyword>
<reference evidence="2" key="2">
    <citation type="submission" date="2023-04" db="EMBL/GenBank/DDBJ databases">
        <authorList>
            <person name="Bruccoleri R.E."/>
            <person name="Oakeley E.J."/>
            <person name="Faust A.-M."/>
            <person name="Dessus-Babus S."/>
            <person name="Altorfer M."/>
            <person name="Burckhardt D."/>
            <person name="Oertli M."/>
            <person name="Naumann U."/>
            <person name="Petersen F."/>
            <person name="Wong J."/>
        </authorList>
    </citation>
    <scope>NUCLEOTIDE SEQUENCE</scope>
    <source>
        <strain evidence="2">GSM-AAB239-AS_SAM_17_03QT</strain>
        <tissue evidence="2">Leaf</tissue>
    </source>
</reference>
<dbReference type="Proteomes" id="UP001140949">
    <property type="component" value="Unassembled WGS sequence"/>
</dbReference>
<reference evidence="2" key="1">
    <citation type="journal article" date="2023" name="GigaByte">
        <title>Genome assembly of the bearded iris, Iris pallida Lam.</title>
        <authorList>
            <person name="Bruccoleri R.E."/>
            <person name="Oakeley E.J."/>
            <person name="Faust A.M.E."/>
            <person name="Altorfer M."/>
            <person name="Dessus-Babus S."/>
            <person name="Burckhardt D."/>
            <person name="Oertli M."/>
            <person name="Naumann U."/>
            <person name="Petersen F."/>
            <person name="Wong J."/>
        </authorList>
    </citation>
    <scope>NUCLEOTIDE SEQUENCE</scope>
    <source>
        <strain evidence="2">GSM-AAB239-AS_SAM_17_03QT</strain>
    </source>
</reference>
<evidence type="ECO:0000256" key="1">
    <source>
        <dbReference type="SAM" id="MobiDB-lite"/>
    </source>
</evidence>
<feature type="region of interest" description="Disordered" evidence="1">
    <location>
        <begin position="44"/>
        <end position="77"/>
    </location>
</feature>
<sequence length="77" mass="8261">METISPLWRAGLRPVRRPRSRRLDGVHEADRSVVEIRSAVELRMQGSTAPKAGGSSGVHDGGDGGERKVRKSGAAEI</sequence>
<name>A0AAX6DJZ2_IRIPA</name>
<dbReference type="GO" id="GO:0016301">
    <property type="term" value="F:kinase activity"/>
    <property type="evidence" value="ECO:0007669"/>
    <property type="project" value="UniProtKB-KW"/>
</dbReference>
<dbReference type="EMBL" id="JANAVB010044132">
    <property type="protein sequence ID" value="KAJ6792123.1"/>
    <property type="molecule type" value="Genomic_DNA"/>
</dbReference>
<protein>
    <submittedName>
        <fullName evidence="2">Proline-rich receptor-like protein kinase PERK9</fullName>
    </submittedName>
</protein>
<evidence type="ECO:0000313" key="2">
    <source>
        <dbReference type="EMBL" id="KAJ6792123.1"/>
    </source>
</evidence>
<evidence type="ECO:0000313" key="3">
    <source>
        <dbReference type="Proteomes" id="UP001140949"/>
    </source>
</evidence>
<comment type="caution">
    <text evidence="2">The sequence shown here is derived from an EMBL/GenBank/DDBJ whole genome shotgun (WGS) entry which is preliminary data.</text>
</comment>
<gene>
    <name evidence="2" type="ORF">M6B38_242010</name>
</gene>
<dbReference type="AlphaFoldDB" id="A0AAX6DJZ2"/>
<keyword evidence="2" id="KW-0418">Kinase</keyword>
<accession>A0AAX6DJZ2</accession>
<proteinExistence type="predicted"/>
<keyword evidence="2" id="KW-0675">Receptor</keyword>
<organism evidence="2 3">
    <name type="scientific">Iris pallida</name>
    <name type="common">Sweet iris</name>
    <dbReference type="NCBI Taxonomy" id="29817"/>
    <lineage>
        <taxon>Eukaryota</taxon>
        <taxon>Viridiplantae</taxon>
        <taxon>Streptophyta</taxon>
        <taxon>Embryophyta</taxon>
        <taxon>Tracheophyta</taxon>
        <taxon>Spermatophyta</taxon>
        <taxon>Magnoliopsida</taxon>
        <taxon>Liliopsida</taxon>
        <taxon>Asparagales</taxon>
        <taxon>Iridaceae</taxon>
        <taxon>Iridoideae</taxon>
        <taxon>Irideae</taxon>
        <taxon>Iris</taxon>
    </lineage>
</organism>